<dbReference type="Pfam" id="PF04860">
    <property type="entry name" value="Phage_portal"/>
    <property type="match status" value="1"/>
</dbReference>
<dbReference type="Proteomes" id="UP000469950">
    <property type="component" value="Unassembled WGS sequence"/>
</dbReference>
<dbReference type="InterPro" id="IPR006944">
    <property type="entry name" value="Phage/GTA_portal"/>
</dbReference>
<evidence type="ECO:0000313" key="1">
    <source>
        <dbReference type="EMBL" id="KAE8545355.1"/>
    </source>
</evidence>
<dbReference type="EMBL" id="WBMP01000009">
    <property type="protein sequence ID" value="KAE8545355.1"/>
    <property type="molecule type" value="Genomic_DNA"/>
</dbReference>
<evidence type="ECO:0008006" key="3">
    <source>
        <dbReference type="Google" id="ProtNLM"/>
    </source>
</evidence>
<comment type="caution">
    <text evidence="1">The sequence shown here is derived from an EMBL/GenBank/DDBJ whole genome shotgun (WGS) entry which is preliminary data.</text>
</comment>
<organism evidence="1 2">
    <name type="scientific">Marinobacter nauticus</name>
    <name type="common">Marinobacter hydrocarbonoclasticus</name>
    <name type="synonym">Marinobacter aquaeolei</name>
    <dbReference type="NCBI Taxonomy" id="2743"/>
    <lineage>
        <taxon>Bacteria</taxon>
        <taxon>Pseudomonadati</taxon>
        <taxon>Pseudomonadota</taxon>
        <taxon>Gammaproteobacteria</taxon>
        <taxon>Pseudomonadales</taxon>
        <taxon>Marinobacteraceae</taxon>
        <taxon>Marinobacter</taxon>
    </lineage>
</organism>
<dbReference type="Gene3D" id="3.40.140.120">
    <property type="match status" value="1"/>
</dbReference>
<dbReference type="Gene3D" id="3.30.1120.70">
    <property type="match status" value="1"/>
</dbReference>
<sequence length="520" mass="58081">MIFDVFAKRQTAPAVPGESGGAMSLFRPPVAGVRVDEHEAMTYGPLWACVRVISESIAALPWGVYQRNGEMRETVTDHPVYRLLRRRPNPETPPFRFKETLIAHALTWGNGYAEIERNRMGEPIALWIITPDRVTPDRDDRGRIIYKVTNGQADDSEIPSRDMFHLPGLAFDGLKGYSVVSQAKQAISLGIATEQFGSAFFGNGAVPGGVITKEPGSGDLSGPAVKNLLSSFNKKHRGAANSHKVHYLDAGLKYQEIGIPPEDAQFLETRRFQTLDMCRWFRVPPHKLAELDRATHNNIESQNIEFVTDAVVPWATRLEQEADFKLFEEDELDLFTKINLNALLRGDTAARQEFYTAMLDRGVFDLDEVRAREDMNPLPNGQGKLRLVQANMMSVDRAIEEGGTEANARASDRRATSALWEDPASRMVRKEINALSRMAEKGIDASKLADFYEAHAQHLIEAFSSVACFDGVEGLEAKARAYILDSCKAINEHQDTMDLLAEWRLSRSATLREFMGDPNV</sequence>
<reference evidence="1 2" key="1">
    <citation type="submission" date="2019-10" db="EMBL/GenBank/DDBJ databases">
        <title>Draft genome sequence of Marinobacter hydrocarbonoclasticus NCT7M from the microbiome of the marine copepod.</title>
        <authorList>
            <person name="Nuttall R."/>
            <person name="Sharma G."/>
            <person name="Moisander P."/>
        </authorList>
    </citation>
    <scope>NUCLEOTIDE SEQUENCE [LARGE SCALE GENOMIC DNA]</scope>
    <source>
        <strain evidence="1 2">NCT7M</strain>
    </source>
</reference>
<evidence type="ECO:0000313" key="2">
    <source>
        <dbReference type="Proteomes" id="UP000469950"/>
    </source>
</evidence>
<accession>A0A833JSR5</accession>
<dbReference type="AlphaFoldDB" id="A0A833JSR5"/>
<name>A0A833JSR5_MARNT</name>
<dbReference type="RefSeq" id="WP_153740916.1">
    <property type="nucleotide sequence ID" value="NZ_WBMP01000009.1"/>
</dbReference>
<dbReference type="Gene3D" id="1.20.1270.210">
    <property type="match status" value="1"/>
</dbReference>
<proteinExistence type="predicted"/>
<gene>
    <name evidence="1" type="ORF">F6453_2327</name>
</gene>
<dbReference type="NCBIfam" id="TIGR01537">
    <property type="entry name" value="portal_HK97"/>
    <property type="match status" value="1"/>
</dbReference>
<protein>
    <recommendedName>
        <fullName evidence="3">Phage portal protein</fullName>
    </recommendedName>
</protein>
<dbReference type="InterPro" id="IPR006427">
    <property type="entry name" value="Portal_HK97"/>
</dbReference>